<dbReference type="SUPFAM" id="SSF51338">
    <property type="entry name" value="Composite domain of metallo-dependent hydrolases"/>
    <property type="match status" value="2"/>
</dbReference>
<comment type="cofactor">
    <cofactor evidence="1">
        <name>Zn(2+)</name>
        <dbReference type="ChEBI" id="CHEBI:29105"/>
    </cofactor>
</comment>
<dbReference type="AlphaFoldDB" id="A0A4S8LJL3"/>
<keyword evidence="4" id="KW-0862">Zinc</keyword>
<protein>
    <submittedName>
        <fullName evidence="7">Metallo-dependent hydrolase</fullName>
    </submittedName>
</protein>
<feature type="domain" description="Amidohydrolase-related" evidence="6">
    <location>
        <begin position="269"/>
        <end position="629"/>
    </location>
</feature>
<dbReference type="PANTHER" id="PTHR11271">
    <property type="entry name" value="GUANINE DEAMINASE"/>
    <property type="match status" value="1"/>
</dbReference>
<sequence length="726" mass="80698">MYVLMNGSPSRAPWGNLMQPYAWKMPALDKREFLELETFVSWTLEGEFMGRCTECDWKSQIFDKQKKEEKKAVGDLLVTISHCGFSRGWILEGDGSEIKQPDRGKIGSMRNITPCYFDLAPRLFLFRFDSAGTPIHIWDLCGDMLPLIRSTGDIPTRDRAYKKPTGMFFDSPSPDRFFILIQKSGNVFEKMRRLPLSITLASLGIPLTNAASTLLQGGTIISFDEASQTPLILRNHSLLVTDDRIASIFPSSSSRVPPQTTTIDVTGKILSPGFIDTHRHGWQTAFRTIASNTTLSEYAERYGEFSQAQQLFTPSDMYFGQFAGMLESLNAGVTSIVDHAHGTFSRETAGAYFNGTVDSGARVFWCYGIHDLQNGFSVNDQIDDFKQLKNQLVSRGETVTTLGIAYDGFSSSSLDEIQTVMEFARESNISVLTTHYLGGPWISANSPTLLNSFQPSFLNNTPFPIIFSHGSFMTAQDAILLRQTNQYLSTTPESEMHYGHTHPHSFLIQDQASLGIDTHFTYSADMVTQARLWLQSTRLFLFSQVLVQDWEIPQINPMSVNQAFHLITRSGALALRRNDLGVLVEGAKADIVLFDGDSPNMLGWEDPVAAIILHSNVGDVTDVMVDGEWRKREGELVAKEGVIIPFATTSSDQGDGDGDDADGDDDDAESENIMRAVRSGFLDSARRIQGLWAQMAIPDLMGIAPFGVPFGMPRREDVVRGDQDGY</sequence>
<dbReference type="GO" id="GO:0046872">
    <property type="term" value="F:metal ion binding"/>
    <property type="evidence" value="ECO:0007669"/>
    <property type="project" value="UniProtKB-KW"/>
</dbReference>
<dbReference type="SUPFAM" id="SSF51556">
    <property type="entry name" value="Metallo-dependent hydrolases"/>
    <property type="match status" value="1"/>
</dbReference>
<dbReference type="InterPro" id="IPR051607">
    <property type="entry name" value="Metallo-dep_hydrolases"/>
</dbReference>
<evidence type="ECO:0000256" key="2">
    <source>
        <dbReference type="ARBA" id="ARBA00022723"/>
    </source>
</evidence>
<evidence type="ECO:0000256" key="5">
    <source>
        <dbReference type="SAM" id="MobiDB-lite"/>
    </source>
</evidence>
<dbReference type="InterPro" id="IPR032466">
    <property type="entry name" value="Metal_Hydrolase"/>
</dbReference>
<evidence type="ECO:0000256" key="3">
    <source>
        <dbReference type="ARBA" id="ARBA00022801"/>
    </source>
</evidence>
<dbReference type="PANTHER" id="PTHR11271:SF37">
    <property type="entry name" value="FAMILY PROTEIN, PUTATIVE (AFU_ORTHOLOGUE AFUA_4G00460)-RELATED"/>
    <property type="match status" value="1"/>
</dbReference>
<feature type="region of interest" description="Disordered" evidence="5">
    <location>
        <begin position="647"/>
        <end position="668"/>
    </location>
</feature>
<evidence type="ECO:0000313" key="7">
    <source>
        <dbReference type="EMBL" id="THU89337.1"/>
    </source>
</evidence>
<dbReference type="InterPro" id="IPR006680">
    <property type="entry name" value="Amidohydro-rel"/>
</dbReference>
<proteinExistence type="predicted"/>
<evidence type="ECO:0000259" key="6">
    <source>
        <dbReference type="Pfam" id="PF01979"/>
    </source>
</evidence>
<dbReference type="GO" id="GO:0005829">
    <property type="term" value="C:cytosol"/>
    <property type="evidence" value="ECO:0007669"/>
    <property type="project" value="TreeGrafter"/>
</dbReference>
<dbReference type="Proteomes" id="UP000297245">
    <property type="component" value="Unassembled WGS sequence"/>
</dbReference>
<name>A0A4S8LJL3_DENBC</name>
<accession>A0A4S8LJL3</accession>
<keyword evidence="2" id="KW-0479">Metal-binding</keyword>
<dbReference type="InterPro" id="IPR011059">
    <property type="entry name" value="Metal-dep_hydrolase_composite"/>
</dbReference>
<organism evidence="7 8">
    <name type="scientific">Dendrothele bispora (strain CBS 962.96)</name>
    <dbReference type="NCBI Taxonomy" id="1314807"/>
    <lineage>
        <taxon>Eukaryota</taxon>
        <taxon>Fungi</taxon>
        <taxon>Dikarya</taxon>
        <taxon>Basidiomycota</taxon>
        <taxon>Agaricomycotina</taxon>
        <taxon>Agaricomycetes</taxon>
        <taxon>Agaricomycetidae</taxon>
        <taxon>Agaricales</taxon>
        <taxon>Agaricales incertae sedis</taxon>
        <taxon>Dendrothele</taxon>
    </lineage>
</organism>
<dbReference type="Gene3D" id="3.20.20.140">
    <property type="entry name" value="Metal-dependent hydrolases"/>
    <property type="match status" value="1"/>
</dbReference>
<evidence type="ECO:0000313" key="8">
    <source>
        <dbReference type="Proteomes" id="UP000297245"/>
    </source>
</evidence>
<feature type="compositionally biased region" description="Acidic residues" evidence="5">
    <location>
        <begin position="654"/>
        <end position="668"/>
    </location>
</feature>
<dbReference type="OrthoDB" id="194468at2759"/>
<dbReference type="EMBL" id="ML179371">
    <property type="protein sequence ID" value="THU89337.1"/>
    <property type="molecule type" value="Genomic_DNA"/>
</dbReference>
<keyword evidence="3 7" id="KW-0378">Hydrolase</keyword>
<gene>
    <name evidence="7" type="ORF">K435DRAFT_841877</name>
</gene>
<dbReference type="GO" id="GO:0019239">
    <property type="term" value="F:deaminase activity"/>
    <property type="evidence" value="ECO:0007669"/>
    <property type="project" value="TreeGrafter"/>
</dbReference>
<evidence type="ECO:0000256" key="1">
    <source>
        <dbReference type="ARBA" id="ARBA00001947"/>
    </source>
</evidence>
<dbReference type="Pfam" id="PF01979">
    <property type="entry name" value="Amidohydro_1"/>
    <property type="match status" value="1"/>
</dbReference>
<reference evidence="7 8" key="1">
    <citation type="journal article" date="2019" name="Nat. Ecol. Evol.">
        <title>Megaphylogeny resolves global patterns of mushroom evolution.</title>
        <authorList>
            <person name="Varga T."/>
            <person name="Krizsan K."/>
            <person name="Foldi C."/>
            <person name="Dima B."/>
            <person name="Sanchez-Garcia M."/>
            <person name="Sanchez-Ramirez S."/>
            <person name="Szollosi G.J."/>
            <person name="Szarkandi J.G."/>
            <person name="Papp V."/>
            <person name="Albert L."/>
            <person name="Andreopoulos W."/>
            <person name="Angelini C."/>
            <person name="Antonin V."/>
            <person name="Barry K.W."/>
            <person name="Bougher N.L."/>
            <person name="Buchanan P."/>
            <person name="Buyck B."/>
            <person name="Bense V."/>
            <person name="Catcheside P."/>
            <person name="Chovatia M."/>
            <person name="Cooper J."/>
            <person name="Damon W."/>
            <person name="Desjardin D."/>
            <person name="Finy P."/>
            <person name="Geml J."/>
            <person name="Haridas S."/>
            <person name="Hughes K."/>
            <person name="Justo A."/>
            <person name="Karasinski D."/>
            <person name="Kautmanova I."/>
            <person name="Kiss B."/>
            <person name="Kocsube S."/>
            <person name="Kotiranta H."/>
            <person name="LaButti K.M."/>
            <person name="Lechner B.E."/>
            <person name="Liimatainen K."/>
            <person name="Lipzen A."/>
            <person name="Lukacs Z."/>
            <person name="Mihaltcheva S."/>
            <person name="Morgado L.N."/>
            <person name="Niskanen T."/>
            <person name="Noordeloos M.E."/>
            <person name="Ohm R.A."/>
            <person name="Ortiz-Santana B."/>
            <person name="Ovrebo C."/>
            <person name="Racz N."/>
            <person name="Riley R."/>
            <person name="Savchenko A."/>
            <person name="Shiryaev A."/>
            <person name="Soop K."/>
            <person name="Spirin V."/>
            <person name="Szebenyi C."/>
            <person name="Tomsovsky M."/>
            <person name="Tulloss R.E."/>
            <person name="Uehling J."/>
            <person name="Grigoriev I.V."/>
            <person name="Vagvolgyi C."/>
            <person name="Papp T."/>
            <person name="Martin F.M."/>
            <person name="Miettinen O."/>
            <person name="Hibbett D.S."/>
            <person name="Nagy L.G."/>
        </authorList>
    </citation>
    <scope>NUCLEOTIDE SEQUENCE [LARGE SCALE GENOMIC DNA]</scope>
    <source>
        <strain evidence="7 8">CBS 962.96</strain>
    </source>
</reference>
<dbReference type="Gene3D" id="2.30.40.10">
    <property type="entry name" value="Urease, subunit C, domain 1"/>
    <property type="match status" value="1"/>
</dbReference>
<keyword evidence="8" id="KW-1185">Reference proteome</keyword>
<evidence type="ECO:0000256" key="4">
    <source>
        <dbReference type="ARBA" id="ARBA00022833"/>
    </source>
</evidence>